<evidence type="ECO:0000313" key="1">
    <source>
        <dbReference type="EMBL" id="MBO1885022.1"/>
    </source>
</evidence>
<dbReference type="PROSITE" id="PS51257">
    <property type="entry name" value="PROKAR_LIPOPROTEIN"/>
    <property type="match status" value="1"/>
</dbReference>
<dbReference type="Proteomes" id="UP000681610">
    <property type="component" value="Unassembled WGS sequence"/>
</dbReference>
<reference evidence="1 2" key="1">
    <citation type="submission" date="2021-03" db="EMBL/GenBank/DDBJ databases">
        <title>Isolation and description of Capnocytophaga bilenii sp. nov., a novel Capnocytophaga species, isolated from a gingivitis subject.</title>
        <authorList>
            <person name="Antezack A."/>
            <person name="Monnet-Corti V."/>
            <person name="La Scola B."/>
        </authorList>
    </citation>
    <scope>NUCLEOTIDE SEQUENCE [LARGE SCALE GENOMIC DNA]</scope>
    <source>
        <strain evidence="1 2">Marseille-Q4570</strain>
    </source>
</reference>
<organism evidence="1 2">
    <name type="scientific">Capnocytophaga bilenii</name>
    <dbReference type="NCBI Taxonomy" id="2819369"/>
    <lineage>
        <taxon>Bacteria</taxon>
        <taxon>Pseudomonadati</taxon>
        <taxon>Bacteroidota</taxon>
        <taxon>Flavobacteriia</taxon>
        <taxon>Flavobacteriales</taxon>
        <taxon>Flavobacteriaceae</taxon>
        <taxon>Capnocytophaga</taxon>
    </lineage>
</organism>
<sequence>MTKYAILILVTSMLLSCENASSLLKKECNITTAQQSVWALPEVQAKIEQSKALSGKERIQYTQDTIVVLKNTYYRIKLRYNLSYTQLPIATYLVAKNNCNEIFINTPAKELIPYTTYQQQQAQQAQQQKNFPTFFKQFTANMLFRQQHLADQLTTLTTTPDGSLILQEEQELITKNINELQTYTFTYYPDSVCCKNTEEGFTLLFAPHNDTWLLTQIWQ</sequence>
<proteinExistence type="predicted"/>
<comment type="caution">
    <text evidence="1">The sequence shown here is derived from an EMBL/GenBank/DDBJ whole genome shotgun (WGS) entry which is preliminary data.</text>
</comment>
<dbReference type="EMBL" id="JAGDYP010000011">
    <property type="protein sequence ID" value="MBO1885022.1"/>
    <property type="molecule type" value="Genomic_DNA"/>
</dbReference>
<accession>A0ABS3Q0B0</accession>
<gene>
    <name evidence="1" type="ORF">J4N46_11510</name>
</gene>
<name>A0ABS3Q0B0_9FLAO</name>
<keyword evidence="2" id="KW-1185">Reference proteome</keyword>
<evidence type="ECO:0000313" key="2">
    <source>
        <dbReference type="Proteomes" id="UP000681610"/>
    </source>
</evidence>
<evidence type="ECO:0008006" key="3">
    <source>
        <dbReference type="Google" id="ProtNLM"/>
    </source>
</evidence>
<dbReference type="RefSeq" id="WP_208059416.1">
    <property type="nucleotide sequence ID" value="NZ_JAGDYP010000011.1"/>
</dbReference>
<protein>
    <recommendedName>
        <fullName evidence="3">Lipoprotein</fullName>
    </recommendedName>
</protein>